<evidence type="ECO:0000259" key="6">
    <source>
        <dbReference type="Pfam" id="PF04542"/>
    </source>
</evidence>
<dbReference type="InterPro" id="IPR013325">
    <property type="entry name" value="RNA_pol_sigma_r2"/>
</dbReference>
<feature type="domain" description="RNA polymerase sigma-70 region 4" evidence="7">
    <location>
        <begin position="177"/>
        <end position="222"/>
    </location>
</feature>
<sequence length="281" mass="30645">MALARHEQDELIQQHLSLVGYHVSEMIRRVPAHVQRDELAAAGSLALVQAARAFDAELGVPFGRYASTRIRGAILDELRGMDWASRGTRQRARRLGELTERLTAELGRAPRPEELADAMGVGVEEVRSIRDDAQRRIVSLDADTTTGAATLADQSLSPEQRVVVAERLRYLAAGVTELPDKLRVVVEGIFFQERPVVEIAEELGVTQSRISQLRTQALGMLRDAMNTALDPELVAVTPEVPGVAEKRRQVYYAAVAQRASTSAMHAAAVELAVPAVVSEAV</sequence>
<dbReference type="SUPFAM" id="SSF88946">
    <property type="entry name" value="Sigma2 domain of RNA polymerase sigma factors"/>
    <property type="match status" value="1"/>
</dbReference>
<dbReference type="NCBIfam" id="TIGR02937">
    <property type="entry name" value="sigma70-ECF"/>
    <property type="match status" value="1"/>
</dbReference>
<evidence type="ECO:0000259" key="7">
    <source>
        <dbReference type="Pfam" id="PF04545"/>
    </source>
</evidence>
<keyword evidence="9" id="KW-1185">Reference proteome</keyword>
<feature type="domain" description="RNA polymerase sigma-70 region 3" evidence="5">
    <location>
        <begin position="93"/>
        <end position="143"/>
    </location>
</feature>
<evidence type="ECO:0000256" key="1">
    <source>
        <dbReference type="ARBA" id="ARBA00023015"/>
    </source>
</evidence>
<dbReference type="InterPro" id="IPR007627">
    <property type="entry name" value="RNA_pol_sigma70_r2"/>
</dbReference>
<feature type="domain" description="RNA polymerase sigma-70 region 2" evidence="6">
    <location>
        <begin position="11"/>
        <end position="82"/>
    </location>
</feature>
<dbReference type="Proteomes" id="UP000313948">
    <property type="component" value="Chromosome"/>
</dbReference>
<evidence type="ECO:0000256" key="4">
    <source>
        <dbReference type="ARBA" id="ARBA00023163"/>
    </source>
</evidence>
<evidence type="ECO:0000313" key="9">
    <source>
        <dbReference type="Proteomes" id="UP000313948"/>
    </source>
</evidence>
<keyword evidence="1" id="KW-0805">Transcription regulation</keyword>
<dbReference type="InterPro" id="IPR000943">
    <property type="entry name" value="RNA_pol_sigma70"/>
</dbReference>
<dbReference type="PANTHER" id="PTHR30385">
    <property type="entry name" value="SIGMA FACTOR F FLAGELLAR"/>
    <property type="match status" value="1"/>
</dbReference>
<dbReference type="InterPro" id="IPR007630">
    <property type="entry name" value="RNA_pol_sigma70_r4"/>
</dbReference>
<dbReference type="InterPro" id="IPR007624">
    <property type="entry name" value="RNA_pol_sigma70_r3"/>
</dbReference>
<dbReference type="Pfam" id="PF04542">
    <property type="entry name" value="Sigma70_r2"/>
    <property type="match status" value="1"/>
</dbReference>
<dbReference type="PANTHER" id="PTHR30385:SF7">
    <property type="entry name" value="RNA POLYMERASE SIGMA FACTOR FLIA"/>
    <property type="match status" value="1"/>
</dbReference>
<evidence type="ECO:0000259" key="5">
    <source>
        <dbReference type="Pfam" id="PF04539"/>
    </source>
</evidence>
<dbReference type="EMBL" id="CP040899">
    <property type="protein sequence ID" value="QDB78157.1"/>
    <property type="molecule type" value="Genomic_DNA"/>
</dbReference>
<dbReference type="Pfam" id="PF04539">
    <property type="entry name" value="Sigma70_r3"/>
    <property type="match status" value="1"/>
</dbReference>
<evidence type="ECO:0000256" key="3">
    <source>
        <dbReference type="ARBA" id="ARBA00023125"/>
    </source>
</evidence>
<dbReference type="SUPFAM" id="SSF88659">
    <property type="entry name" value="Sigma3 and sigma4 domains of RNA polymerase sigma factors"/>
    <property type="match status" value="2"/>
</dbReference>
<keyword evidence="2" id="KW-0731">Sigma factor</keyword>
<dbReference type="Pfam" id="PF04545">
    <property type="entry name" value="Sigma70_r4"/>
    <property type="match status" value="1"/>
</dbReference>
<keyword evidence="3" id="KW-0238">DNA-binding</keyword>
<accession>A0ABX5VIK7</accession>
<organism evidence="8 9">
    <name type="scientific">Georgenia wutianyii</name>
    <dbReference type="NCBI Taxonomy" id="2585135"/>
    <lineage>
        <taxon>Bacteria</taxon>
        <taxon>Bacillati</taxon>
        <taxon>Actinomycetota</taxon>
        <taxon>Actinomycetes</taxon>
        <taxon>Micrococcales</taxon>
        <taxon>Bogoriellaceae</taxon>
        <taxon>Georgenia</taxon>
    </lineage>
</organism>
<dbReference type="RefSeq" id="WP_139947491.1">
    <property type="nucleotide sequence ID" value="NZ_CP040899.1"/>
</dbReference>
<dbReference type="InterPro" id="IPR013324">
    <property type="entry name" value="RNA_pol_sigma_r3/r4-like"/>
</dbReference>
<proteinExistence type="predicted"/>
<dbReference type="InterPro" id="IPR014284">
    <property type="entry name" value="RNA_pol_sigma-70_dom"/>
</dbReference>
<keyword evidence="4" id="KW-0804">Transcription</keyword>
<evidence type="ECO:0000256" key="2">
    <source>
        <dbReference type="ARBA" id="ARBA00023082"/>
    </source>
</evidence>
<protein>
    <submittedName>
        <fullName evidence="8">Sigma-70 family RNA polymerase sigma factor</fullName>
    </submittedName>
</protein>
<gene>
    <name evidence="8" type="ORF">FE251_01290</name>
</gene>
<dbReference type="PIRSF" id="PIRSF000770">
    <property type="entry name" value="RNA_pol_sigma-SigE/K"/>
    <property type="match status" value="1"/>
</dbReference>
<name>A0ABX5VIK7_9MICO</name>
<dbReference type="Gene3D" id="1.20.140.160">
    <property type="match status" value="1"/>
</dbReference>
<reference evidence="8 9" key="1">
    <citation type="submission" date="2019-05" db="EMBL/GenBank/DDBJ databases">
        <title>Georgenia *** sp. nov., and Georgenia *** sp. nov., isolated from the intestinal contents of plateau pika (Ochotona curzoniae) in the Qinghai-Tibet plateau of China.</title>
        <authorList>
            <person name="Tian Z."/>
        </authorList>
    </citation>
    <scope>NUCLEOTIDE SEQUENCE [LARGE SCALE GENOMIC DNA]</scope>
    <source>
        <strain evidence="8 9">Z294</strain>
    </source>
</reference>
<dbReference type="Gene3D" id="1.10.1740.10">
    <property type="match status" value="1"/>
</dbReference>
<evidence type="ECO:0000313" key="8">
    <source>
        <dbReference type="EMBL" id="QDB78157.1"/>
    </source>
</evidence>